<evidence type="ECO:0000256" key="1">
    <source>
        <dbReference type="SAM" id="MobiDB-lite"/>
    </source>
</evidence>
<dbReference type="PANTHER" id="PTHR33064:SF37">
    <property type="entry name" value="RIBONUCLEASE H"/>
    <property type="match status" value="1"/>
</dbReference>
<organism evidence="3 4">
    <name type="scientific">Candolleomyces aberdarensis</name>
    <dbReference type="NCBI Taxonomy" id="2316362"/>
    <lineage>
        <taxon>Eukaryota</taxon>
        <taxon>Fungi</taxon>
        <taxon>Dikarya</taxon>
        <taxon>Basidiomycota</taxon>
        <taxon>Agaricomycotina</taxon>
        <taxon>Agaricomycetes</taxon>
        <taxon>Agaricomycetidae</taxon>
        <taxon>Agaricales</taxon>
        <taxon>Agaricineae</taxon>
        <taxon>Psathyrellaceae</taxon>
        <taxon>Candolleomyces</taxon>
    </lineage>
</organism>
<feature type="domain" description="Reverse transcriptase/retrotransposon-derived protein RNase H-like" evidence="2">
    <location>
        <begin position="200"/>
        <end position="298"/>
    </location>
</feature>
<dbReference type="SUPFAM" id="SSF56672">
    <property type="entry name" value="DNA/RNA polymerases"/>
    <property type="match status" value="1"/>
</dbReference>
<proteinExistence type="predicted"/>
<dbReference type="FunFam" id="3.30.70.270:FF:000063">
    <property type="entry name" value="Zinc knuckle domaincontaining protein"/>
    <property type="match status" value="1"/>
</dbReference>
<dbReference type="InterPro" id="IPR041577">
    <property type="entry name" value="RT_RNaseH_2"/>
</dbReference>
<evidence type="ECO:0000313" key="3">
    <source>
        <dbReference type="EMBL" id="RXW12559.1"/>
    </source>
</evidence>
<dbReference type="STRING" id="2316362.A0A4Q2D106"/>
<dbReference type="InterPro" id="IPR051320">
    <property type="entry name" value="Viral_Replic_Matur_Polypro"/>
</dbReference>
<dbReference type="EMBL" id="SDEE01001201">
    <property type="protein sequence ID" value="RXW12559.1"/>
    <property type="molecule type" value="Genomic_DNA"/>
</dbReference>
<gene>
    <name evidence="3" type="ORF">EST38_g13295</name>
</gene>
<dbReference type="AlphaFoldDB" id="A0A4Q2D106"/>
<name>A0A4Q2D106_9AGAR</name>
<dbReference type="Pfam" id="PF17919">
    <property type="entry name" value="RT_RNaseH_2"/>
    <property type="match status" value="1"/>
</dbReference>
<accession>A0A4Q2D106</accession>
<dbReference type="PANTHER" id="PTHR33064">
    <property type="entry name" value="POL PROTEIN"/>
    <property type="match status" value="1"/>
</dbReference>
<feature type="non-terminal residue" evidence="3">
    <location>
        <position position="487"/>
    </location>
</feature>
<evidence type="ECO:0000313" key="4">
    <source>
        <dbReference type="Proteomes" id="UP000290288"/>
    </source>
</evidence>
<feature type="region of interest" description="Disordered" evidence="1">
    <location>
        <begin position="351"/>
        <end position="378"/>
    </location>
</feature>
<dbReference type="OrthoDB" id="3049860at2759"/>
<feature type="compositionally biased region" description="Basic and acidic residues" evidence="1">
    <location>
        <begin position="363"/>
        <end position="372"/>
    </location>
</feature>
<reference evidence="3 4" key="1">
    <citation type="submission" date="2019-01" db="EMBL/GenBank/DDBJ databases">
        <title>Draft genome sequence of Psathyrella aberdarensis IHI B618.</title>
        <authorList>
            <person name="Buettner E."/>
            <person name="Kellner H."/>
        </authorList>
    </citation>
    <scope>NUCLEOTIDE SEQUENCE [LARGE SCALE GENOMIC DNA]</scope>
    <source>
        <strain evidence="3 4">IHI B618</strain>
    </source>
</reference>
<comment type="caution">
    <text evidence="3">The sequence shown here is derived from an EMBL/GenBank/DDBJ whole genome shotgun (WGS) entry which is preliminary data.</text>
</comment>
<dbReference type="CDD" id="cd01647">
    <property type="entry name" value="RT_LTR"/>
    <property type="match status" value="1"/>
</dbReference>
<feature type="region of interest" description="Disordered" evidence="1">
    <location>
        <begin position="462"/>
        <end position="487"/>
    </location>
</feature>
<sequence>MDLCVGYDERILDKRSRNLTTFQTPFGAMRLVTLPMGWTNSVPIFHKDVTAILQPEIPKFTEPFVDDVPVKGPATRYELPGGGYETIPENPGIRRFVWEHIQDVNRVIQRMKYCGGTFSGKKTCLCRPEVTVVGHLVSYEGRKPTPDRVGVITHWGPCRDVSDVRSFLGIIGTFRVFIPNYAARAEPIQKLTRKSVPWEWGPEQDKAMADLKDAVENAPVLKPLNVHSGAPVRLSVDTSYMAVGWYISQQDPQDKNKWHYIKFGSTSLNDTEANYSQPKRELYGIMRALKENEYTLIMARPLVVETDAKYVQGMLQNPGAALNATINRWIENVRKFHFELSHVMGKTFPADGLSRRLPQPGDPPRREFKEFMDGDPPDPITYTKKYEEDEDPLDFKDFKDEIDTRGGYYQEIPHDIIHHLLFQGVEEDEDAFQEDCVYRSFLTKVEEMKRREVLSLPKDVLLNSASEEEDDAAPEVEDYPDSWRTNK</sequence>
<keyword evidence="4" id="KW-1185">Reference proteome</keyword>
<protein>
    <recommendedName>
        <fullName evidence="2">Reverse transcriptase/retrotransposon-derived protein RNase H-like domain-containing protein</fullName>
    </recommendedName>
</protein>
<dbReference type="Gene3D" id="3.30.70.270">
    <property type="match status" value="2"/>
</dbReference>
<evidence type="ECO:0000259" key="2">
    <source>
        <dbReference type="Pfam" id="PF17919"/>
    </source>
</evidence>
<dbReference type="InterPro" id="IPR043128">
    <property type="entry name" value="Rev_trsase/Diguanyl_cyclase"/>
</dbReference>
<dbReference type="InterPro" id="IPR043502">
    <property type="entry name" value="DNA/RNA_pol_sf"/>
</dbReference>
<dbReference type="Proteomes" id="UP000290288">
    <property type="component" value="Unassembled WGS sequence"/>
</dbReference>
<feature type="compositionally biased region" description="Acidic residues" evidence="1">
    <location>
        <begin position="466"/>
        <end position="480"/>
    </location>
</feature>